<name>A0A3Q9GKU0_9ACTO</name>
<accession>A0A3Q9GKU0</accession>
<sequence length="60" mass="6636">MTSHATSAYWQAETQTAADLDFLDSLAARGLLTASQVRAIHRQLAASWEKTRVGFTRART</sequence>
<dbReference type="AlphaFoldDB" id="A0A3Q9GKU0"/>
<evidence type="ECO:0000313" key="1">
    <source>
        <dbReference type="EMBL" id="AZR07238.1"/>
    </source>
</evidence>
<protein>
    <submittedName>
        <fullName evidence="1">Uncharacterized protein</fullName>
    </submittedName>
</protein>
<evidence type="ECO:0000313" key="2">
    <source>
        <dbReference type="Proteomes" id="UP000275951"/>
    </source>
</evidence>
<dbReference type="GeneID" id="97532377"/>
<dbReference type="EMBL" id="CP033905">
    <property type="protein sequence ID" value="AZR07238.1"/>
    <property type="molecule type" value="Genomic_DNA"/>
</dbReference>
<dbReference type="RefSeq" id="WP_053793914.1">
    <property type="nucleotide sequence ID" value="NZ_CP012649.1"/>
</dbReference>
<gene>
    <name evidence="1" type="ORF">EBQ10_07995</name>
</gene>
<organism evidence="1 2">
    <name type="scientific">Trueperella pyogenes</name>
    <dbReference type="NCBI Taxonomy" id="1661"/>
    <lineage>
        <taxon>Bacteria</taxon>
        <taxon>Bacillati</taxon>
        <taxon>Actinomycetota</taxon>
        <taxon>Actinomycetes</taxon>
        <taxon>Actinomycetales</taxon>
        <taxon>Actinomycetaceae</taxon>
        <taxon>Trueperella</taxon>
    </lineage>
</organism>
<dbReference type="Proteomes" id="UP000275951">
    <property type="component" value="Chromosome"/>
</dbReference>
<proteinExistence type="predicted"/>
<reference evidence="1 2" key="1">
    <citation type="submission" date="2018-11" db="EMBL/GenBank/DDBJ databases">
        <title>Multidrug-resistant genes are associated with an 42-kb island TGI1 carrying a complex class 1 integron in a Trueperella pyogenes.</title>
        <authorList>
            <person name="Dong W."/>
        </authorList>
    </citation>
    <scope>NUCLEOTIDE SEQUENCE [LARGE SCALE GENOMIC DNA]</scope>
    <source>
        <strain evidence="1 2">TP4</strain>
    </source>
</reference>